<accession>A0A024JUZ3</accession>
<keyword evidence="2" id="KW-1133">Transmembrane helix</keyword>
<reference evidence="4" key="1">
    <citation type="journal article" date="2014" name="Genome Announc.">
        <title>Draft Genome Sequence of Mycobacterium triplex DSM 44626.</title>
        <authorList>
            <person name="Sassi M."/>
            <person name="Croce O."/>
            <person name="Robert C."/>
            <person name="Raoult D."/>
            <person name="Drancourt M."/>
        </authorList>
    </citation>
    <scope>NUCLEOTIDE SEQUENCE [LARGE SCALE GENOMIC DNA]</scope>
    <source>
        <strain evidence="4">DSM 44626</strain>
    </source>
</reference>
<dbReference type="Proteomes" id="UP000028880">
    <property type="component" value="Unassembled WGS sequence"/>
</dbReference>
<dbReference type="HOGENOM" id="CLU_1813701_0_0_11"/>
<reference evidence="4" key="2">
    <citation type="submission" date="2014-04" db="EMBL/GenBank/DDBJ databases">
        <authorList>
            <person name="Urmite Genomes U."/>
        </authorList>
    </citation>
    <scope>NUCLEOTIDE SEQUENCE</scope>
    <source>
        <strain evidence="4">DSM 44626</strain>
    </source>
</reference>
<evidence type="ECO:0000256" key="1">
    <source>
        <dbReference type="SAM" id="MobiDB-lite"/>
    </source>
</evidence>
<evidence type="ECO:0000313" key="4">
    <source>
        <dbReference type="EMBL" id="CDO87157.1"/>
    </source>
</evidence>
<dbReference type="PANTHER" id="PTHR33371:SF18">
    <property type="entry name" value="MCE-FAMILY PROTEIN MCE3C"/>
    <property type="match status" value="1"/>
</dbReference>
<dbReference type="GO" id="GO:0005576">
    <property type="term" value="C:extracellular region"/>
    <property type="evidence" value="ECO:0007669"/>
    <property type="project" value="TreeGrafter"/>
</dbReference>
<evidence type="ECO:0000256" key="2">
    <source>
        <dbReference type="SAM" id="Phobius"/>
    </source>
</evidence>
<dbReference type="InterPro" id="IPR003399">
    <property type="entry name" value="Mce/MlaD"/>
</dbReference>
<proteinExistence type="predicted"/>
<keyword evidence="2" id="KW-0472">Membrane</keyword>
<dbReference type="InterPro" id="IPR052336">
    <property type="entry name" value="MlaD_Phospholipid_Transporter"/>
</dbReference>
<feature type="transmembrane region" description="Helical" evidence="2">
    <location>
        <begin position="12"/>
        <end position="34"/>
    </location>
</feature>
<sequence length="142" mass="15257">MHTTMKPFRDRNPVIIGIATIVVVSALTVAALNYNRLPLSSGATYSAYFDEAGGLTTGAPVQVRGFKSGQVKSISLDPHGVLVSFTVDDDVRLGEQTEVAIKSISLLGNKSPGGHPPRRRSPERHHPDAAHHVPVSTARRTR</sequence>
<dbReference type="eggNOG" id="COG1463">
    <property type="taxonomic scope" value="Bacteria"/>
</dbReference>
<dbReference type="AlphaFoldDB" id="A0A024JUZ3"/>
<protein>
    <submittedName>
        <fullName evidence="4">Virulence factor Mce family protein</fullName>
    </submittedName>
</protein>
<feature type="region of interest" description="Disordered" evidence="1">
    <location>
        <begin position="104"/>
        <end position="142"/>
    </location>
</feature>
<dbReference type="EMBL" id="HG964446">
    <property type="protein sequence ID" value="CDO87157.1"/>
    <property type="molecule type" value="Genomic_DNA"/>
</dbReference>
<gene>
    <name evidence="4" type="ORF">BN973_01508</name>
</gene>
<keyword evidence="2" id="KW-0812">Transmembrane</keyword>
<evidence type="ECO:0000259" key="3">
    <source>
        <dbReference type="Pfam" id="PF02470"/>
    </source>
</evidence>
<organism evidence="4">
    <name type="scientific">Mycobacterium triplex</name>
    <dbReference type="NCBI Taxonomy" id="47839"/>
    <lineage>
        <taxon>Bacteria</taxon>
        <taxon>Bacillati</taxon>
        <taxon>Actinomycetota</taxon>
        <taxon>Actinomycetes</taxon>
        <taxon>Mycobacteriales</taxon>
        <taxon>Mycobacteriaceae</taxon>
        <taxon>Mycobacterium</taxon>
        <taxon>Mycobacterium simiae complex</taxon>
    </lineage>
</organism>
<dbReference type="STRING" id="47839.BN973_01508"/>
<feature type="domain" description="Mce/MlaD" evidence="3">
    <location>
        <begin position="42"/>
        <end position="110"/>
    </location>
</feature>
<name>A0A024JUZ3_9MYCO</name>
<dbReference type="Pfam" id="PF02470">
    <property type="entry name" value="MlaD"/>
    <property type="match status" value="1"/>
</dbReference>
<dbReference type="PANTHER" id="PTHR33371">
    <property type="entry name" value="INTERMEMBRANE PHOSPHOLIPID TRANSPORT SYSTEM BINDING PROTEIN MLAD-RELATED"/>
    <property type="match status" value="1"/>
</dbReference>